<proteinExistence type="predicted"/>
<evidence type="ECO:0000313" key="1">
    <source>
        <dbReference type="EMBL" id="CAI9176815.1"/>
    </source>
</evidence>
<accession>A0ABN8ZS47</accession>
<organism evidence="1 2">
    <name type="scientific">Rangifer tarandus platyrhynchus</name>
    <name type="common">Svalbard reindeer</name>
    <dbReference type="NCBI Taxonomy" id="3082113"/>
    <lineage>
        <taxon>Eukaryota</taxon>
        <taxon>Metazoa</taxon>
        <taxon>Chordata</taxon>
        <taxon>Craniata</taxon>
        <taxon>Vertebrata</taxon>
        <taxon>Euteleostomi</taxon>
        <taxon>Mammalia</taxon>
        <taxon>Eutheria</taxon>
        <taxon>Laurasiatheria</taxon>
        <taxon>Artiodactyla</taxon>
        <taxon>Ruminantia</taxon>
        <taxon>Pecora</taxon>
        <taxon>Cervidae</taxon>
        <taxon>Odocoileinae</taxon>
        <taxon>Rangifer</taxon>
    </lineage>
</organism>
<dbReference type="Proteomes" id="UP001176941">
    <property type="component" value="Chromosome 6"/>
</dbReference>
<evidence type="ECO:0000313" key="2">
    <source>
        <dbReference type="Proteomes" id="UP001176941"/>
    </source>
</evidence>
<dbReference type="EMBL" id="OX459942">
    <property type="protein sequence ID" value="CAI9176815.1"/>
    <property type="molecule type" value="Genomic_DNA"/>
</dbReference>
<name>A0ABN8ZS47_RANTA</name>
<sequence length="116" mass="12863">MSACRQKKHTANFQILGVENYPITCRSFKFSSQSEKAGVTRGVSFCVSTLRAWAVPIARQRKEAYCGGGAYQAAQTSGCGGKGRRLQLGRAWISVTNRVSEDLYSRPCFQRRLPPL</sequence>
<gene>
    <name evidence="1" type="ORF">MRATA1EN1_LOCUS25777</name>
</gene>
<reference evidence="1" key="1">
    <citation type="submission" date="2023-04" db="EMBL/GenBank/DDBJ databases">
        <authorList>
            <consortium name="ELIXIR-Norway"/>
        </authorList>
    </citation>
    <scope>NUCLEOTIDE SEQUENCE [LARGE SCALE GENOMIC DNA]</scope>
</reference>
<keyword evidence="2" id="KW-1185">Reference proteome</keyword>
<protein>
    <submittedName>
        <fullName evidence="1">Uncharacterized protein</fullName>
    </submittedName>
</protein>